<keyword evidence="2" id="KW-1185">Reference proteome</keyword>
<comment type="caution">
    <text evidence="1">The sequence shown here is derived from an EMBL/GenBank/DDBJ whole genome shotgun (WGS) entry which is preliminary data.</text>
</comment>
<gene>
    <name evidence="1" type="ORF">N0V89_011327</name>
</gene>
<accession>A0A9W9C6B4</accession>
<dbReference type="OrthoDB" id="74360at2759"/>
<name>A0A9W9C6B4_9PLEO</name>
<dbReference type="SUPFAM" id="SSF51905">
    <property type="entry name" value="FAD/NAD(P)-binding domain"/>
    <property type="match status" value="1"/>
</dbReference>
<sequence>MAADLYSLPSLPCSLPTIDDPNKLDLASVALQTQIILSQLKQDDFVIDAIWRDSFALTGTLRTFYSAAAVFRAWTETSATHRPKTFAVPTAQPRVTRVAAAVWLEVPFTFETTGIPATTCSGFASMTLHDGRWKIWVLRTILEGLEGEPDVDVLEPVPRPNEITTNGATTNGHGKNSSKTPDYYGCAIIGGGQAGLSVGGRLQALGVSYVILDKHEEIGDNWKTRYDSTKRMPP</sequence>
<dbReference type="InterPro" id="IPR036188">
    <property type="entry name" value="FAD/NAD-bd_sf"/>
</dbReference>
<dbReference type="Gene3D" id="3.50.50.60">
    <property type="entry name" value="FAD/NAD(P)-binding domain"/>
    <property type="match status" value="1"/>
</dbReference>
<dbReference type="RefSeq" id="XP_056065362.1">
    <property type="nucleotide sequence ID" value="XM_056220059.1"/>
</dbReference>
<proteinExistence type="predicted"/>
<organism evidence="1 2">
    <name type="scientific">Didymosphaeria variabile</name>
    <dbReference type="NCBI Taxonomy" id="1932322"/>
    <lineage>
        <taxon>Eukaryota</taxon>
        <taxon>Fungi</taxon>
        <taxon>Dikarya</taxon>
        <taxon>Ascomycota</taxon>
        <taxon>Pezizomycotina</taxon>
        <taxon>Dothideomycetes</taxon>
        <taxon>Pleosporomycetidae</taxon>
        <taxon>Pleosporales</taxon>
        <taxon>Massarineae</taxon>
        <taxon>Didymosphaeriaceae</taxon>
        <taxon>Didymosphaeria</taxon>
    </lineage>
</organism>
<dbReference type="Proteomes" id="UP001140513">
    <property type="component" value="Unassembled WGS sequence"/>
</dbReference>
<evidence type="ECO:0000313" key="2">
    <source>
        <dbReference type="Proteomes" id="UP001140513"/>
    </source>
</evidence>
<dbReference type="EMBL" id="JAPEUX010000009">
    <property type="protein sequence ID" value="KAJ4345198.1"/>
    <property type="molecule type" value="Genomic_DNA"/>
</dbReference>
<protein>
    <recommendedName>
        <fullName evidence="3">FAD/NAD(P)-binding domain-containing protein</fullName>
    </recommendedName>
</protein>
<reference evidence="1" key="1">
    <citation type="submission" date="2022-10" db="EMBL/GenBank/DDBJ databases">
        <title>Tapping the CABI collections for fungal endophytes: first genome assemblies for Collariella, Neodidymelliopsis, Ascochyta clinopodiicola, Didymella pomorum, Didymosphaeria variabile, Neocosmospora piperis and Neocucurbitaria cava.</title>
        <authorList>
            <person name="Hill R."/>
        </authorList>
    </citation>
    <scope>NUCLEOTIDE SEQUENCE</scope>
    <source>
        <strain evidence="1">IMI 356815</strain>
    </source>
</reference>
<dbReference type="AlphaFoldDB" id="A0A9W9C6B4"/>
<evidence type="ECO:0000313" key="1">
    <source>
        <dbReference type="EMBL" id="KAJ4345198.1"/>
    </source>
</evidence>
<dbReference type="GeneID" id="80914857"/>
<evidence type="ECO:0008006" key="3">
    <source>
        <dbReference type="Google" id="ProtNLM"/>
    </source>
</evidence>
<dbReference type="Pfam" id="PF13450">
    <property type="entry name" value="NAD_binding_8"/>
    <property type="match status" value="1"/>
</dbReference>